<feature type="domain" description="Transposase putative helix-turn-helix" evidence="10">
    <location>
        <begin position="9"/>
        <end position="50"/>
    </location>
</feature>
<sequence>MTEPDSSKIQRSYKFRFYPTSIQRQQLALEFGHARWVWNTCLTWRGRQYRVHDKRVTGVDFSRQLTFLKKLGAYAWLGEATRDGLMQKLRDQDRAFRNFFAGRAKYPKFKKRAHTQSIRYCFDHRRRGKMKAWIEGKLVLPKLGALKLKGSRRPQGVPKMVTVTQDGAGRYFISFMCEETIQPLPRKPNGIGVDLGVKDIVVTSEGWKSGNPRHLRKIQRGLSRKRKGSHRWHRQRIRVAKAHARVSNTRQDWLHKLSTVLIRQAGFIAMEDLNVRGMMANRRLAKALGDVGMHELKRQLAYKAKWYGRALVQVDRWAPTSKTCSACGTVIDVMALKVREWRRIPTGGGRMTAKGRPRNANGSKASEAACLCDARRQVGNKRTRLSRKLQYSYHQLAARGDVT</sequence>
<evidence type="ECO:0000256" key="5">
    <source>
        <dbReference type="ARBA" id="ARBA00022833"/>
    </source>
</evidence>
<keyword evidence="6" id="KW-0238">DNA-binding</keyword>
<evidence type="ECO:0000313" key="11">
    <source>
        <dbReference type="EMBL" id="ABA57860.1"/>
    </source>
</evidence>
<evidence type="ECO:0000256" key="6">
    <source>
        <dbReference type="ARBA" id="ARBA00023125"/>
    </source>
</evidence>
<evidence type="ECO:0000259" key="9">
    <source>
        <dbReference type="Pfam" id="PF07282"/>
    </source>
</evidence>
<feature type="domain" description="Probable transposase IS891/IS1136/IS1341" evidence="8">
    <location>
        <begin position="178"/>
        <end position="281"/>
    </location>
</feature>
<comment type="similarity">
    <text evidence="2">In the N-terminal section; belongs to the transposase 2 family.</text>
</comment>
<name>Q3JBD6_NITOC</name>
<keyword evidence="5" id="KW-0862">Zinc</keyword>
<reference evidence="12" key="1">
    <citation type="journal article" date="2006" name="Appl. Environ. Microbiol.">
        <title>Complete genome sequence of the marine, chemolithoautotrophic, ammonia-oxidizing bacterium Nitrosococcus oceani ATCC 19707.</title>
        <authorList>
            <person name="Klotz M.G."/>
            <person name="Arp D.J."/>
            <person name="Chain P.S.G."/>
            <person name="El-Sheikh A.F."/>
            <person name="Hauser L.J."/>
            <person name="Hommes N.G."/>
            <person name="Larimer F.W."/>
            <person name="Malfatti S.A."/>
            <person name="Norton J.M."/>
            <person name="Poret-Peterson A.T."/>
            <person name="Vergez L.M."/>
            <person name="Ward B.B."/>
        </authorList>
    </citation>
    <scope>NUCLEOTIDE SEQUENCE [LARGE SCALE GENOMIC DNA]</scope>
    <source>
        <strain evidence="12">ATCC 19707 / BCRC 17464 / NCIMB 11848 / C-107</strain>
    </source>
</reference>
<dbReference type="Pfam" id="PF12323">
    <property type="entry name" value="HTH_OrfB_IS605"/>
    <property type="match status" value="1"/>
</dbReference>
<dbReference type="PANTHER" id="PTHR30405">
    <property type="entry name" value="TRANSPOSASE"/>
    <property type="match status" value="1"/>
</dbReference>
<dbReference type="HOGENOM" id="CLU_032903_0_0_6"/>
<keyword evidence="3" id="KW-0815">Transposition</keyword>
<keyword evidence="4" id="KW-0479">Metal-binding</keyword>
<dbReference type="NCBIfam" id="TIGR01766">
    <property type="entry name" value="IS200/IS605 family accessory protein TnpB-like domain"/>
    <property type="match status" value="1"/>
</dbReference>
<dbReference type="GO" id="GO:0003677">
    <property type="term" value="F:DNA binding"/>
    <property type="evidence" value="ECO:0007669"/>
    <property type="project" value="UniProtKB-KW"/>
</dbReference>
<dbReference type="InterPro" id="IPR021027">
    <property type="entry name" value="Transposase_put_HTH"/>
</dbReference>
<evidence type="ECO:0000256" key="7">
    <source>
        <dbReference type="ARBA" id="ARBA00023172"/>
    </source>
</evidence>
<organism evidence="11 12">
    <name type="scientific">Nitrosococcus oceani (strain ATCC 19707 / BCRC 17464 / JCM 30415 / NCIMB 11848 / C-107)</name>
    <dbReference type="NCBI Taxonomy" id="323261"/>
    <lineage>
        <taxon>Bacteria</taxon>
        <taxon>Pseudomonadati</taxon>
        <taxon>Pseudomonadota</taxon>
        <taxon>Gammaproteobacteria</taxon>
        <taxon>Chromatiales</taxon>
        <taxon>Chromatiaceae</taxon>
        <taxon>Nitrosococcus</taxon>
    </lineage>
</organism>
<dbReference type="eggNOG" id="COG0675">
    <property type="taxonomic scope" value="Bacteria"/>
</dbReference>
<evidence type="ECO:0000313" key="12">
    <source>
        <dbReference type="Proteomes" id="UP000006838"/>
    </source>
</evidence>
<dbReference type="GO" id="GO:0006310">
    <property type="term" value="P:DNA recombination"/>
    <property type="evidence" value="ECO:0007669"/>
    <property type="project" value="UniProtKB-KW"/>
</dbReference>
<dbReference type="GO" id="GO:0032196">
    <property type="term" value="P:transposition"/>
    <property type="evidence" value="ECO:0007669"/>
    <property type="project" value="UniProtKB-KW"/>
</dbReference>
<dbReference type="Proteomes" id="UP000006838">
    <property type="component" value="Chromosome"/>
</dbReference>
<dbReference type="Pfam" id="PF01385">
    <property type="entry name" value="OrfB_IS605"/>
    <property type="match status" value="1"/>
</dbReference>
<comment type="similarity">
    <text evidence="1">In the C-terminal section; belongs to the transposase 35 family.</text>
</comment>
<dbReference type="KEGG" id="noc:Noc_1366"/>
<evidence type="ECO:0000256" key="4">
    <source>
        <dbReference type="ARBA" id="ARBA00022723"/>
    </source>
</evidence>
<dbReference type="InterPro" id="IPR010095">
    <property type="entry name" value="Cas12f1-like_TNB"/>
</dbReference>
<evidence type="ECO:0000259" key="8">
    <source>
        <dbReference type="Pfam" id="PF01385"/>
    </source>
</evidence>
<dbReference type="FunCoup" id="Q3JBD6">
    <property type="interactions" value="36"/>
</dbReference>
<gene>
    <name evidence="11" type="ordered locus">Noc_1366</name>
</gene>
<keyword evidence="12" id="KW-1185">Reference proteome</keyword>
<dbReference type="PANTHER" id="PTHR30405:SF25">
    <property type="entry name" value="RNA-GUIDED DNA ENDONUCLEASE INSQ-RELATED"/>
    <property type="match status" value="1"/>
</dbReference>
<dbReference type="AlphaFoldDB" id="Q3JBD6"/>
<evidence type="ECO:0000256" key="2">
    <source>
        <dbReference type="ARBA" id="ARBA00011044"/>
    </source>
</evidence>
<dbReference type="RefSeq" id="WP_002808549.1">
    <property type="nucleotide sequence ID" value="NC_007484.1"/>
</dbReference>
<dbReference type="NCBIfam" id="NF040570">
    <property type="entry name" value="guided_TnpB"/>
    <property type="match status" value="1"/>
</dbReference>
<feature type="domain" description="Cas12f1-like TNB" evidence="9">
    <location>
        <begin position="295"/>
        <end position="342"/>
    </location>
</feature>
<evidence type="ECO:0000256" key="1">
    <source>
        <dbReference type="ARBA" id="ARBA00008761"/>
    </source>
</evidence>
<dbReference type="InParanoid" id="Q3JBD6"/>
<dbReference type="STRING" id="323261.Noc_1366"/>
<dbReference type="GO" id="GO:0046872">
    <property type="term" value="F:metal ion binding"/>
    <property type="evidence" value="ECO:0007669"/>
    <property type="project" value="UniProtKB-KW"/>
</dbReference>
<evidence type="ECO:0000256" key="3">
    <source>
        <dbReference type="ARBA" id="ARBA00022578"/>
    </source>
</evidence>
<protein>
    <submittedName>
        <fullName evidence="11">Transposase</fullName>
    </submittedName>
</protein>
<evidence type="ECO:0000259" key="10">
    <source>
        <dbReference type="Pfam" id="PF12323"/>
    </source>
</evidence>
<dbReference type="EMBL" id="CP000127">
    <property type="protein sequence ID" value="ABA57860.1"/>
    <property type="molecule type" value="Genomic_DNA"/>
</dbReference>
<dbReference type="InterPro" id="IPR051399">
    <property type="entry name" value="RNA-guided_DNA_endo/Transpos"/>
</dbReference>
<dbReference type="Pfam" id="PF07282">
    <property type="entry name" value="Cas12f1-like_TNB"/>
    <property type="match status" value="1"/>
</dbReference>
<dbReference type="InterPro" id="IPR001959">
    <property type="entry name" value="Transposase"/>
</dbReference>
<proteinExistence type="inferred from homology"/>
<accession>Q3JBD6</accession>
<keyword evidence="7" id="KW-0233">DNA recombination</keyword>